<evidence type="ECO:0000256" key="3">
    <source>
        <dbReference type="ARBA" id="ARBA00022679"/>
    </source>
</evidence>
<comment type="function">
    <text evidence="4">Exhibits S-adenosyl-L-methionine-dependent methyltransferase activity.</text>
</comment>
<dbReference type="PANTHER" id="PTHR43619">
    <property type="entry name" value="S-ADENOSYL-L-METHIONINE-DEPENDENT METHYLTRANSFERASE YKTD-RELATED"/>
    <property type="match status" value="1"/>
</dbReference>
<accession>A0ABU4YQP4</accession>
<dbReference type="NCBIfam" id="TIGR00027">
    <property type="entry name" value="mthyl_TIGR00027"/>
    <property type="match status" value="1"/>
</dbReference>
<dbReference type="InterPro" id="IPR007213">
    <property type="entry name" value="Ppm1/Ppm2/Tcmp"/>
</dbReference>
<dbReference type="Pfam" id="PF04072">
    <property type="entry name" value="LCM"/>
    <property type="match status" value="1"/>
</dbReference>
<sequence>MSHVAGQSRRLVNKARRSLYSRMEDASPSRTALRVARLRALHQFSPQAALFRDPYASAILGDAAPGAQELQQEDEHDRRMRLFVASRARLAEDWLAAAVRSGIRQVVVLGAGLDTFSLRNPYPDIAVFEVDHPATQAWKRQRIAEAGLAEPAGVTFVPVNFERQSLAGELAAAGLKPTEPGFFIWLGVVPYLTRDAIFATLAYIARMPGSEVVFDYSEPAENRDEAAWATRAFYAARVAAIGEPWISFFDPVELAKSLTELGFDEIEDLESGEIAARFARSPATARSNSGGHILRARRSA</sequence>
<dbReference type="InterPro" id="IPR029063">
    <property type="entry name" value="SAM-dependent_MTases_sf"/>
</dbReference>
<keyword evidence="3 5" id="KW-0808">Transferase</keyword>
<protein>
    <recommendedName>
        <fullName evidence="4">S-adenosyl-L-methionine-dependent methyltransferase</fullName>
        <ecNumber evidence="4">2.1.1.-</ecNumber>
    </recommendedName>
</protein>
<dbReference type="GO" id="GO:0032259">
    <property type="term" value="P:methylation"/>
    <property type="evidence" value="ECO:0007669"/>
    <property type="project" value="UniProtKB-KW"/>
</dbReference>
<dbReference type="EMBL" id="JAVIIV010000025">
    <property type="protein sequence ID" value="MDX8488991.1"/>
    <property type="molecule type" value="Genomic_DNA"/>
</dbReference>
<keyword evidence="2 4" id="KW-0489">Methyltransferase</keyword>
<keyword evidence="6" id="KW-1185">Reference proteome</keyword>
<evidence type="ECO:0000313" key="6">
    <source>
        <dbReference type="Proteomes" id="UP001280156"/>
    </source>
</evidence>
<evidence type="ECO:0000256" key="2">
    <source>
        <dbReference type="ARBA" id="ARBA00022603"/>
    </source>
</evidence>
<reference evidence="5 6" key="1">
    <citation type="submission" date="2023-08" db="EMBL/GenBank/DDBJ databases">
        <title>Implementing the SeqCode for naming new Mesorhizobium species isolated from Vachellia karroo root nodules.</title>
        <authorList>
            <person name="Van Lill M."/>
        </authorList>
    </citation>
    <scope>NUCLEOTIDE SEQUENCE [LARGE SCALE GENOMIC DNA]</scope>
    <source>
        <strain evidence="5 6">VK2B</strain>
    </source>
</reference>
<comment type="similarity">
    <text evidence="1 4">Belongs to the UPF0677 family.</text>
</comment>
<dbReference type="EC" id="2.1.1.-" evidence="4"/>
<dbReference type="Proteomes" id="UP001280156">
    <property type="component" value="Unassembled WGS sequence"/>
</dbReference>
<evidence type="ECO:0000256" key="4">
    <source>
        <dbReference type="RuleBase" id="RU362030"/>
    </source>
</evidence>
<gene>
    <name evidence="5" type="ORF">RFM52_27865</name>
</gene>
<dbReference type="GO" id="GO:0008168">
    <property type="term" value="F:methyltransferase activity"/>
    <property type="evidence" value="ECO:0007669"/>
    <property type="project" value="UniProtKB-KW"/>
</dbReference>
<dbReference type="SUPFAM" id="SSF53335">
    <property type="entry name" value="S-adenosyl-L-methionine-dependent methyltransferases"/>
    <property type="match status" value="1"/>
</dbReference>
<dbReference type="PANTHER" id="PTHR43619:SF2">
    <property type="entry name" value="S-ADENOSYL-L-METHIONINE-DEPENDENT METHYLTRANSFERASES SUPERFAMILY PROTEIN"/>
    <property type="match status" value="1"/>
</dbReference>
<dbReference type="InterPro" id="IPR011610">
    <property type="entry name" value="SAM_mthyl_Trfase_ML2640-like"/>
</dbReference>
<dbReference type="RefSeq" id="WP_320327888.1">
    <property type="nucleotide sequence ID" value="NZ_JAVIIV010000025.1"/>
</dbReference>
<dbReference type="Gene3D" id="3.40.50.150">
    <property type="entry name" value="Vaccinia Virus protein VP39"/>
    <property type="match status" value="1"/>
</dbReference>
<organism evidence="5 6">
    <name type="scientific">Mesorhizobium humile</name>
    <dbReference type="NCBI Taxonomy" id="3072313"/>
    <lineage>
        <taxon>Bacteria</taxon>
        <taxon>Pseudomonadati</taxon>
        <taxon>Pseudomonadota</taxon>
        <taxon>Alphaproteobacteria</taxon>
        <taxon>Hyphomicrobiales</taxon>
        <taxon>Phyllobacteriaceae</taxon>
        <taxon>Mesorhizobium</taxon>
    </lineage>
</organism>
<comment type="caution">
    <text evidence="5">The sequence shown here is derived from an EMBL/GenBank/DDBJ whole genome shotgun (WGS) entry which is preliminary data.</text>
</comment>
<evidence type="ECO:0000313" key="5">
    <source>
        <dbReference type="EMBL" id="MDX8488991.1"/>
    </source>
</evidence>
<name>A0ABU4YQP4_9HYPH</name>
<proteinExistence type="inferred from homology"/>
<keyword evidence="4" id="KW-0949">S-adenosyl-L-methionine</keyword>
<evidence type="ECO:0000256" key="1">
    <source>
        <dbReference type="ARBA" id="ARBA00008138"/>
    </source>
</evidence>